<keyword evidence="3" id="KW-1185">Reference proteome</keyword>
<dbReference type="EMBL" id="QJKJ01010195">
    <property type="protein sequence ID" value="RDX74400.1"/>
    <property type="molecule type" value="Genomic_DNA"/>
</dbReference>
<feature type="non-terminal residue" evidence="2">
    <location>
        <position position="1"/>
    </location>
</feature>
<dbReference type="AlphaFoldDB" id="A0A371F7X8"/>
<evidence type="ECO:0000313" key="2">
    <source>
        <dbReference type="EMBL" id="RDX74400.1"/>
    </source>
</evidence>
<organism evidence="2 3">
    <name type="scientific">Mucuna pruriens</name>
    <name type="common">Velvet bean</name>
    <name type="synonym">Dolichos pruriens</name>
    <dbReference type="NCBI Taxonomy" id="157652"/>
    <lineage>
        <taxon>Eukaryota</taxon>
        <taxon>Viridiplantae</taxon>
        <taxon>Streptophyta</taxon>
        <taxon>Embryophyta</taxon>
        <taxon>Tracheophyta</taxon>
        <taxon>Spermatophyta</taxon>
        <taxon>Magnoliopsida</taxon>
        <taxon>eudicotyledons</taxon>
        <taxon>Gunneridae</taxon>
        <taxon>Pentapetalae</taxon>
        <taxon>rosids</taxon>
        <taxon>fabids</taxon>
        <taxon>Fabales</taxon>
        <taxon>Fabaceae</taxon>
        <taxon>Papilionoideae</taxon>
        <taxon>50 kb inversion clade</taxon>
        <taxon>NPAAA clade</taxon>
        <taxon>indigoferoid/millettioid clade</taxon>
        <taxon>Phaseoleae</taxon>
        <taxon>Mucuna</taxon>
    </lineage>
</organism>
<sequence length="101" mass="11097">MKTHFKEAGKYGGNSYKSGKARGDGGESVPMLRLEQTGRGPDPEKNRVELRLITHVGELTALDHPGWLPLVIEESSADYSHGANLTPLGKRRTEPPITFQD</sequence>
<protein>
    <submittedName>
        <fullName evidence="2">Uncharacterized protein</fullName>
    </submittedName>
</protein>
<evidence type="ECO:0000256" key="1">
    <source>
        <dbReference type="SAM" id="MobiDB-lite"/>
    </source>
</evidence>
<feature type="region of interest" description="Disordered" evidence="1">
    <location>
        <begin position="78"/>
        <end position="101"/>
    </location>
</feature>
<reference evidence="2" key="1">
    <citation type="submission" date="2018-05" db="EMBL/GenBank/DDBJ databases">
        <title>Draft genome of Mucuna pruriens seed.</title>
        <authorList>
            <person name="Nnadi N.E."/>
            <person name="Vos R."/>
            <person name="Hasami M.H."/>
            <person name="Devisetty U.K."/>
            <person name="Aguiy J.C."/>
        </authorList>
    </citation>
    <scope>NUCLEOTIDE SEQUENCE [LARGE SCALE GENOMIC DNA]</scope>
    <source>
        <strain evidence="2">JCA_2017</strain>
    </source>
</reference>
<feature type="region of interest" description="Disordered" evidence="1">
    <location>
        <begin position="1"/>
        <end position="46"/>
    </location>
</feature>
<comment type="caution">
    <text evidence="2">The sequence shown here is derived from an EMBL/GenBank/DDBJ whole genome shotgun (WGS) entry which is preliminary data.</text>
</comment>
<name>A0A371F7X8_MUCPR</name>
<proteinExistence type="predicted"/>
<gene>
    <name evidence="2" type="ORF">CR513_45863</name>
</gene>
<accession>A0A371F7X8</accession>
<evidence type="ECO:0000313" key="3">
    <source>
        <dbReference type="Proteomes" id="UP000257109"/>
    </source>
</evidence>
<dbReference type="Proteomes" id="UP000257109">
    <property type="component" value="Unassembled WGS sequence"/>
</dbReference>